<dbReference type="EMBL" id="CP024847">
    <property type="protein sequence ID" value="AUR52962.1"/>
    <property type="molecule type" value="Genomic_DNA"/>
</dbReference>
<reference evidence="4" key="1">
    <citation type="submission" date="2017-11" db="EMBL/GenBank/DDBJ databases">
        <authorList>
            <person name="Chan K.G."/>
            <person name="Lee L.S."/>
        </authorList>
    </citation>
    <scope>NUCLEOTIDE SEQUENCE [LARGE SCALE GENOMIC DNA]</scope>
    <source>
        <strain evidence="4">DSM 100970</strain>
    </source>
</reference>
<dbReference type="SUPFAM" id="SSF53850">
    <property type="entry name" value="Periplasmic binding protein-like II"/>
    <property type="match status" value="1"/>
</dbReference>
<feature type="domain" description="LysR substrate-binding" evidence="2">
    <location>
        <begin position="2"/>
        <end position="175"/>
    </location>
</feature>
<evidence type="ECO:0000313" key="3">
    <source>
        <dbReference type="EMBL" id="AUR52962.1"/>
    </source>
</evidence>
<dbReference type="Proteomes" id="UP000236655">
    <property type="component" value="Chromosome"/>
</dbReference>
<dbReference type="Gene3D" id="3.40.190.290">
    <property type="match status" value="1"/>
</dbReference>
<sequence>MTPYIYKFNQQYPNIRLEVCYQHRVINMVKDGFDIAIVNHLPTQQMQKVKKVFSTYMNLYCTKKYADKYGIPESLDTIFDYPIASAISHDYTIPDSIIAKNNKTGEEILVRIPIKKLKLCINNALGGVILLKTDEYIVGLPHFLKVDTINEPLVKVLPDYNFGEADFYLLRHPNEKHDITEILVKYLLLALDIGSS</sequence>
<gene>
    <name evidence="3" type="ORF">CUN60_11875</name>
</gene>
<evidence type="ECO:0000259" key="2">
    <source>
        <dbReference type="Pfam" id="PF03466"/>
    </source>
</evidence>
<comment type="similarity">
    <text evidence="1">Belongs to the LysR transcriptional regulatory family.</text>
</comment>
<dbReference type="PANTHER" id="PTHR30537">
    <property type="entry name" value="HTH-TYPE TRANSCRIPTIONAL REGULATOR"/>
    <property type="match status" value="1"/>
</dbReference>
<accession>A0A2I7N945</accession>
<dbReference type="RefSeq" id="WP_102952248.1">
    <property type="nucleotide sequence ID" value="NZ_CP024847.1"/>
</dbReference>
<dbReference type="KEGG" id="nba:CUN60_11875"/>
<protein>
    <recommendedName>
        <fullName evidence="2">LysR substrate-binding domain-containing protein</fullName>
    </recommendedName>
</protein>
<dbReference type="AlphaFoldDB" id="A0A2I7N945"/>
<dbReference type="PANTHER" id="PTHR30537:SF5">
    <property type="entry name" value="HTH-TYPE TRANSCRIPTIONAL ACTIVATOR TTDR-RELATED"/>
    <property type="match status" value="1"/>
</dbReference>
<organism evidence="3 4">
    <name type="scientific">Aquella oligotrophica</name>
    <dbReference type="NCBI Taxonomy" id="2067065"/>
    <lineage>
        <taxon>Bacteria</taxon>
        <taxon>Pseudomonadati</taxon>
        <taxon>Pseudomonadota</taxon>
        <taxon>Betaproteobacteria</taxon>
        <taxon>Neisseriales</taxon>
        <taxon>Neisseriaceae</taxon>
        <taxon>Aquella</taxon>
    </lineage>
</organism>
<dbReference type="OrthoDB" id="9178040at2"/>
<keyword evidence="4" id="KW-1185">Reference proteome</keyword>
<evidence type="ECO:0000256" key="1">
    <source>
        <dbReference type="ARBA" id="ARBA00009437"/>
    </source>
</evidence>
<proteinExistence type="inferred from homology"/>
<evidence type="ECO:0000313" key="4">
    <source>
        <dbReference type="Proteomes" id="UP000236655"/>
    </source>
</evidence>
<dbReference type="InterPro" id="IPR058163">
    <property type="entry name" value="LysR-type_TF_proteobact-type"/>
</dbReference>
<dbReference type="InterPro" id="IPR005119">
    <property type="entry name" value="LysR_subst-bd"/>
</dbReference>
<dbReference type="Pfam" id="PF03466">
    <property type="entry name" value="LysR_substrate"/>
    <property type="match status" value="1"/>
</dbReference>
<name>A0A2I7N945_9NEIS</name>